<evidence type="ECO:0000256" key="2">
    <source>
        <dbReference type="ARBA" id="ARBA00023125"/>
    </source>
</evidence>
<dbReference type="PANTHER" id="PTHR30055:SF234">
    <property type="entry name" value="HTH-TYPE TRANSCRIPTIONAL REGULATOR BETI"/>
    <property type="match status" value="1"/>
</dbReference>
<keyword evidence="3" id="KW-0804">Transcription</keyword>
<evidence type="ECO:0000313" key="7">
    <source>
        <dbReference type="EMBL" id="RAY11524.1"/>
    </source>
</evidence>
<dbReference type="Proteomes" id="UP000251891">
    <property type="component" value="Unassembled WGS sequence"/>
</dbReference>
<evidence type="ECO:0000259" key="6">
    <source>
        <dbReference type="PROSITE" id="PS50977"/>
    </source>
</evidence>
<keyword evidence="1" id="KW-0805">Transcription regulation</keyword>
<dbReference type="PANTHER" id="PTHR30055">
    <property type="entry name" value="HTH-TYPE TRANSCRIPTIONAL REGULATOR RUTR"/>
    <property type="match status" value="1"/>
</dbReference>
<accession>A0A365GXF8</accession>
<keyword evidence="8" id="KW-1185">Reference proteome</keyword>
<keyword evidence="2 4" id="KW-0238">DNA-binding</keyword>
<sequence>MYGFLPSYPPSMPMDTGRAPRRDATRNRERLLDAARRTFAQQGLDVPLEEVARAAGVSRTTLYRNFTTREELAAAVFEDNVARIERRAAELAGHPAAVIELFDFVLDLQLGHGGIAHMLSQAGVHWFTELAGRTAAAFIPLLDSGRKAGIVHPDVYVCDIILAYQMAEGAMDDFEGERRRESHDRIRAMLHRSLFVSR</sequence>
<dbReference type="GO" id="GO:0000976">
    <property type="term" value="F:transcription cis-regulatory region binding"/>
    <property type="evidence" value="ECO:0007669"/>
    <property type="project" value="TreeGrafter"/>
</dbReference>
<protein>
    <submittedName>
        <fullName evidence="7">TetR/AcrR family transcriptional regulator</fullName>
    </submittedName>
</protein>
<evidence type="ECO:0000256" key="1">
    <source>
        <dbReference type="ARBA" id="ARBA00023015"/>
    </source>
</evidence>
<reference evidence="7 8" key="1">
    <citation type="submission" date="2018-06" db="EMBL/GenBank/DDBJ databases">
        <title>Actinomadura craniellae sp. nov. isolated from marine sponge Craniella sp.</title>
        <authorList>
            <person name="Li L."/>
            <person name="Xu Q.H."/>
            <person name="Lin H.W."/>
            <person name="Lu Y.H."/>
        </authorList>
    </citation>
    <scope>NUCLEOTIDE SEQUENCE [LARGE SCALE GENOMIC DNA]</scope>
    <source>
        <strain evidence="7 8">LHW63021</strain>
    </source>
</reference>
<dbReference type="AlphaFoldDB" id="A0A365GXF8"/>
<organism evidence="7 8">
    <name type="scientific">Actinomadura craniellae</name>
    <dbReference type="NCBI Taxonomy" id="2231787"/>
    <lineage>
        <taxon>Bacteria</taxon>
        <taxon>Bacillati</taxon>
        <taxon>Actinomycetota</taxon>
        <taxon>Actinomycetes</taxon>
        <taxon>Streptosporangiales</taxon>
        <taxon>Thermomonosporaceae</taxon>
        <taxon>Actinomadura</taxon>
    </lineage>
</organism>
<evidence type="ECO:0000256" key="5">
    <source>
        <dbReference type="SAM" id="MobiDB-lite"/>
    </source>
</evidence>
<proteinExistence type="predicted"/>
<dbReference type="PROSITE" id="PS50977">
    <property type="entry name" value="HTH_TETR_2"/>
    <property type="match status" value="1"/>
</dbReference>
<dbReference type="GO" id="GO:0003700">
    <property type="term" value="F:DNA-binding transcription factor activity"/>
    <property type="evidence" value="ECO:0007669"/>
    <property type="project" value="TreeGrafter"/>
</dbReference>
<dbReference type="SUPFAM" id="SSF46689">
    <property type="entry name" value="Homeodomain-like"/>
    <property type="match status" value="1"/>
</dbReference>
<dbReference type="EMBL" id="QLYX01000018">
    <property type="protein sequence ID" value="RAY11524.1"/>
    <property type="molecule type" value="Genomic_DNA"/>
</dbReference>
<gene>
    <name evidence="7" type="ORF">DPM19_29930</name>
</gene>
<name>A0A365GXF8_9ACTN</name>
<comment type="caution">
    <text evidence="7">The sequence shown here is derived from an EMBL/GenBank/DDBJ whole genome shotgun (WGS) entry which is preliminary data.</text>
</comment>
<feature type="domain" description="HTH tetR-type" evidence="6">
    <location>
        <begin position="25"/>
        <end position="84"/>
    </location>
</feature>
<dbReference type="InterPro" id="IPR050109">
    <property type="entry name" value="HTH-type_TetR-like_transc_reg"/>
</dbReference>
<dbReference type="Pfam" id="PF00440">
    <property type="entry name" value="TetR_N"/>
    <property type="match status" value="1"/>
</dbReference>
<dbReference type="Gene3D" id="1.10.357.10">
    <property type="entry name" value="Tetracycline Repressor, domain 2"/>
    <property type="match status" value="1"/>
</dbReference>
<dbReference type="InterPro" id="IPR009057">
    <property type="entry name" value="Homeodomain-like_sf"/>
</dbReference>
<evidence type="ECO:0000256" key="3">
    <source>
        <dbReference type="ARBA" id="ARBA00023163"/>
    </source>
</evidence>
<evidence type="ECO:0000256" key="4">
    <source>
        <dbReference type="PROSITE-ProRule" id="PRU00335"/>
    </source>
</evidence>
<feature type="region of interest" description="Disordered" evidence="5">
    <location>
        <begin position="1"/>
        <end position="24"/>
    </location>
</feature>
<dbReference type="PRINTS" id="PR00455">
    <property type="entry name" value="HTHTETR"/>
</dbReference>
<dbReference type="InterPro" id="IPR001647">
    <property type="entry name" value="HTH_TetR"/>
</dbReference>
<feature type="DNA-binding region" description="H-T-H motif" evidence="4">
    <location>
        <begin position="47"/>
        <end position="66"/>
    </location>
</feature>
<evidence type="ECO:0000313" key="8">
    <source>
        <dbReference type="Proteomes" id="UP000251891"/>
    </source>
</evidence>